<evidence type="ECO:0000256" key="1">
    <source>
        <dbReference type="SAM" id="SignalP"/>
    </source>
</evidence>
<organism evidence="3 4">
    <name type="scientific">Sulfidibacter corallicola</name>
    <dbReference type="NCBI Taxonomy" id="2818388"/>
    <lineage>
        <taxon>Bacteria</taxon>
        <taxon>Pseudomonadati</taxon>
        <taxon>Acidobacteriota</taxon>
        <taxon>Holophagae</taxon>
        <taxon>Acanthopleuribacterales</taxon>
        <taxon>Acanthopleuribacteraceae</taxon>
        <taxon>Sulfidibacter</taxon>
    </lineage>
</organism>
<dbReference type="AlphaFoldDB" id="A0A8A4TDM3"/>
<keyword evidence="4" id="KW-1185">Reference proteome</keyword>
<reference evidence="3" key="1">
    <citation type="submission" date="2021-03" db="EMBL/GenBank/DDBJ databases">
        <title>Acanthopleuribacteraceae sp. M133.</title>
        <authorList>
            <person name="Wang G."/>
        </authorList>
    </citation>
    <scope>NUCLEOTIDE SEQUENCE</scope>
    <source>
        <strain evidence="3">M133</strain>
    </source>
</reference>
<dbReference type="Gene3D" id="2.30.40.10">
    <property type="entry name" value="Urease, subunit C, domain 1"/>
    <property type="match status" value="1"/>
</dbReference>
<feature type="domain" description="Amidohydrolase 3" evidence="2">
    <location>
        <begin position="104"/>
        <end position="589"/>
    </location>
</feature>
<dbReference type="Proteomes" id="UP000663929">
    <property type="component" value="Chromosome"/>
</dbReference>
<dbReference type="EMBL" id="CP071793">
    <property type="protein sequence ID" value="QTD48026.1"/>
    <property type="molecule type" value="Genomic_DNA"/>
</dbReference>
<dbReference type="InterPro" id="IPR011059">
    <property type="entry name" value="Metal-dep_hydrolase_composite"/>
</dbReference>
<feature type="chain" id="PRO_5035189749" evidence="1">
    <location>
        <begin position="28"/>
        <end position="597"/>
    </location>
</feature>
<dbReference type="GO" id="GO:0016810">
    <property type="term" value="F:hydrolase activity, acting on carbon-nitrogen (but not peptide) bonds"/>
    <property type="evidence" value="ECO:0007669"/>
    <property type="project" value="InterPro"/>
</dbReference>
<dbReference type="RefSeq" id="WP_237377689.1">
    <property type="nucleotide sequence ID" value="NZ_CP071793.1"/>
</dbReference>
<protein>
    <submittedName>
        <fullName evidence="3">Amidohydrolase</fullName>
    </submittedName>
</protein>
<name>A0A8A4TDM3_SULCO</name>
<dbReference type="Gene3D" id="3.10.310.70">
    <property type="match status" value="1"/>
</dbReference>
<dbReference type="KEGG" id="scor:J3U87_20780"/>
<dbReference type="SUPFAM" id="SSF51338">
    <property type="entry name" value="Composite domain of metallo-dependent hydrolases"/>
    <property type="match status" value="1"/>
</dbReference>
<dbReference type="Pfam" id="PF07969">
    <property type="entry name" value="Amidohydro_3"/>
    <property type="match status" value="1"/>
</dbReference>
<proteinExistence type="predicted"/>
<dbReference type="SUPFAM" id="SSF51556">
    <property type="entry name" value="Metallo-dependent hydrolases"/>
    <property type="match status" value="1"/>
</dbReference>
<sequence>MLEKTLFRRTILLLSAFFLPMFGACTASDGTERPQPTATEVAAASNKVDCEWKPAVADTILCNAEVFTMDESRPWAQAVAIRDGRILYVGDDAGVDAFLGSGTKVIDLGGRMVMPGFHDVHMHPLEAGSLVGGTCQLDGESDPHDFLDTFAQCGPQQIGTPWVLGFGFSIITLLEAETAPRLILDEGLGDTPAAMMEETSHSVWVNTAALRALGIERGTPDPPGGIIARDPRTGEPNGLLIDNAGDLAFEKAFAPTDELMQLHYEGLLFSLDRLARNGITSFCDARTYWTRGFHEVYRRAEREGTLTARAVLGLWAYPQKEDAEQLRTLKSMYDNKPNRLVRLSQIKVYSDGIVHNGTAALLAPYRNSPNLAGPTGLNYFDEERLATYITELERVGFDFHIHAIGDRGVREALNAIETARGRNGDRYRRRHRLTHVEMVDPADRHRFAQLDVIADFQVAGSFTDPSHRDESAWFIGSRARDFVPVRSIWDTGATVTLSSDWDVSDLNPFVGIQRSLFREHQSLPDLATALRCYTLNAAYAMGQEKETGSLVVGKYADLIVLDRNVFQVEPETIGRTRVLVTMLGGRTVFRDPSATFF</sequence>
<dbReference type="CDD" id="cd01300">
    <property type="entry name" value="YtcJ_like"/>
    <property type="match status" value="1"/>
</dbReference>
<feature type="signal peptide" evidence="1">
    <location>
        <begin position="1"/>
        <end position="27"/>
    </location>
</feature>
<evidence type="ECO:0000313" key="4">
    <source>
        <dbReference type="Proteomes" id="UP000663929"/>
    </source>
</evidence>
<dbReference type="InterPro" id="IPR032466">
    <property type="entry name" value="Metal_Hydrolase"/>
</dbReference>
<dbReference type="Gene3D" id="3.20.20.140">
    <property type="entry name" value="Metal-dependent hydrolases"/>
    <property type="match status" value="1"/>
</dbReference>
<dbReference type="InterPro" id="IPR033932">
    <property type="entry name" value="YtcJ-like"/>
</dbReference>
<dbReference type="InterPro" id="IPR013108">
    <property type="entry name" value="Amidohydro_3"/>
</dbReference>
<keyword evidence="1" id="KW-0732">Signal</keyword>
<dbReference type="PROSITE" id="PS51257">
    <property type="entry name" value="PROKAR_LIPOPROTEIN"/>
    <property type="match status" value="1"/>
</dbReference>
<dbReference type="PANTHER" id="PTHR22642:SF2">
    <property type="entry name" value="PROTEIN LONG AFTER FAR-RED 3"/>
    <property type="match status" value="1"/>
</dbReference>
<gene>
    <name evidence="3" type="ORF">J3U87_20780</name>
</gene>
<evidence type="ECO:0000313" key="3">
    <source>
        <dbReference type="EMBL" id="QTD48026.1"/>
    </source>
</evidence>
<dbReference type="PANTHER" id="PTHR22642">
    <property type="entry name" value="IMIDAZOLONEPROPIONASE"/>
    <property type="match status" value="1"/>
</dbReference>
<accession>A0A8A4TDM3</accession>
<evidence type="ECO:0000259" key="2">
    <source>
        <dbReference type="Pfam" id="PF07969"/>
    </source>
</evidence>